<dbReference type="CDD" id="cd06267">
    <property type="entry name" value="PBP1_LacI_sugar_binding-like"/>
    <property type="match status" value="1"/>
</dbReference>
<organism evidence="5 6">
    <name type="scientific">Micromonospora kangleipakensis</name>
    <dbReference type="NCBI Taxonomy" id="1077942"/>
    <lineage>
        <taxon>Bacteria</taxon>
        <taxon>Bacillati</taxon>
        <taxon>Actinomycetota</taxon>
        <taxon>Actinomycetes</taxon>
        <taxon>Micromonosporales</taxon>
        <taxon>Micromonosporaceae</taxon>
        <taxon>Micromonospora</taxon>
    </lineage>
</organism>
<evidence type="ECO:0000256" key="2">
    <source>
        <dbReference type="ARBA" id="ARBA00023125"/>
    </source>
</evidence>
<dbReference type="Gene3D" id="3.40.50.2300">
    <property type="match status" value="2"/>
</dbReference>
<evidence type="ECO:0000256" key="1">
    <source>
        <dbReference type="ARBA" id="ARBA00023015"/>
    </source>
</evidence>
<comment type="caution">
    <text evidence="5">The sequence shown here is derived from an EMBL/GenBank/DDBJ whole genome shotgun (WGS) entry which is preliminary data.</text>
</comment>
<dbReference type="Pfam" id="PF13377">
    <property type="entry name" value="Peripla_BP_3"/>
    <property type="match status" value="1"/>
</dbReference>
<dbReference type="InterPro" id="IPR010982">
    <property type="entry name" value="Lambda_DNA-bd_dom_sf"/>
</dbReference>
<keyword evidence="6" id="KW-1185">Reference proteome</keyword>
<dbReference type="SUPFAM" id="SSF47413">
    <property type="entry name" value="lambda repressor-like DNA-binding domains"/>
    <property type="match status" value="1"/>
</dbReference>
<dbReference type="GO" id="GO:0003700">
    <property type="term" value="F:DNA-binding transcription factor activity"/>
    <property type="evidence" value="ECO:0007669"/>
    <property type="project" value="TreeGrafter"/>
</dbReference>
<dbReference type="InterPro" id="IPR000843">
    <property type="entry name" value="HTH_LacI"/>
</dbReference>
<dbReference type="InterPro" id="IPR028082">
    <property type="entry name" value="Peripla_BP_I"/>
</dbReference>
<dbReference type="OrthoDB" id="4268837at2"/>
<dbReference type="GO" id="GO:0000976">
    <property type="term" value="F:transcription cis-regulatory region binding"/>
    <property type="evidence" value="ECO:0007669"/>
    <property type="project" value="TreeGrafter"/>
</dbReference>
<evidence type="ECO:0000313" key="5">
    <source>
        <dbReference type="EMBL" id="RZU76291.1"/>
    </source>
</evidence>
<dbReference type="PROSITE" id="PS50932">
    <property type="entry name" value="HTH_LACI_2"/>
    <property type="match status" value="1"/>
</dbReference>
<reference evidence="5 6" key="1">
    <citation type="submission" date="2019-02" db="EMBL/GenBank/DDBJ databases">
        <title>Sequencing the genomes of 1000 actinobacteria strains.</title>
        <authorList>
            <person name="Klenk H.-P."/>
        </authorList>
    </citation>
    <scope>NUCLEOTIDE SEQUENCE [LARGE SCALE GENOMIC DNA]</scope>
    <source>
        <strain evidence="5 6">DSM 45612</strain>
    </source>
</reference>
<dbReference type="SUPFAM" id="SSF53822">
    <property type="entry name" value="Periplasmic binding protein-like I"/>
    <property type="match status" value="1"/>
</dbReference>
<dbReference type="PROSITE" id="PS00356">
    <property type="entry name" value="HTH_LACI_1"/>
    <property type="match status" value="1"/>
</dbReference>
<dbReference type="RefSeq" id="WP_130336846.1">
    <property type="nucleotide sequence ID" value="NZ_SHLD01000001.1"/>
</dbReference>
<dbReference type="InterPro" id="IPR046335">
    <property type="entry name" value="LacI/GalR-like_sensor"/>
</dbReference>
<dbReference type="PANTHER" id="PTHR30146">
    <property type="entry name" value="LACI-RELATED TRANSCRIPTIONAL REPRESSOR"/>
    <property type="match status" value="1"/>
</dbReference>
<gene>
    <name evidence="5" type="ORF">EV384_4928</name>
</gene>
<keyword evidence="1" id="KW-0805">Transcription regulation</keyword>
<evidence type="ECO:0000313" key="6">
    <source>
        <dbReference type="Proteomes" id="UP000294114"/>
    </source>
</evidence>
<dbReference type="AlphaFoldDB" id="A0A4Q8BFU3"/>
<protein>
    <submittedName>
        <fullName evidence="5">LacI family transcriptional regulator</fullName>
    </submittedName>
</protein>
<dbReference type="Proteomes" id="UP000294114">
    <property type="component" value="Unassembled WGS sequence"/>
</dbReference>
<dbReference type="Pfam" id="PF00356">
    <property type="entry name" value="LacI"/>
    <property type="match status" value="1"/>
</dbReference>
<dbReference type="EMBL" id="SHLD01000001">
    <property type="protein sequence ID" value="RZU76291.1"/>
    <property type="molecule type" value="Genomic_DNA"/>
</dbReference>
<sequence length="332" mass="35579">MTIYEVAQRVGVSIATVSRALRSGGQVAGETRRRVLEVVEELQFRPSRLGQSLAEGRHAANGIVFPDLSGPYYAEVILGYEEVAAEVGSSVLILATHGRTDPGRKVLDLARRVDGMAIMGRTVSDGVVAQVAATGMPTVLLARLPVGELDTVTTDSEASARELVAHLVAHGYRRFAYLGDPDESSDVTARYDAFRSALVDRGIRPPRAPLRCAFDVPAGQEAARRALAGSPPPQALVCANDEVALGALAAAKQLGRSVPDDVAIVGWDDVMAARYAGLTTVRQPMRELGATAARWLQDRVASSRLPVRREVLRTQLVIRTSCGQHPNEMEVP</sequence>
<name>A0A4Q8BFU3_9ACTN</name>
<dbReference type="SMART" id="SM00354">
    <property type="entry name" value="HTH_LACI"/>
    <property type="match status" value="1"/>
</dbReference>
<evidence type="ECO:0000256" key="3">
    <source>
        <dbReference type="ARBA" id="ARBA00023163"/>
    </source>
</evidence>
<proteinExistence type="predicted"/>
<dbReference type="CDD" id="cd01392">
    <property type="entry name" value="HTH_LacI"/>
    <property type="match status" value="1"/>
</dbReference>
<keyword evidence="2" id="KW-0238">DNA-binding</keyword>
<evidence type="ECO:0000259" key="4">
    <source>
        <dbReference type="PROSITE" id="PS50932"/>
    </source>
</evidence>
<dbReference type="PANTHER" id="PTHR30146:SF109">
    <property type="entry name" value="HTH-TYPE TRANSCRIPTIONAL REGULATOR GALS"/>
    <property type="match status" value="1"/>
</dbReference>
<dbReference type="Gene3D" id="1.10.260.40">
    <property type="entry name" value="lambda repressor-like DNA-binding domains"/>
    <property type="match status" value="1"/>
</dbReference>
<keyword evidence="3" id="KW-0804">Transcription</keyword>
<accession>A0A4Q8BFU3</accession>
<feature type="domain" description="HTH lacI-type" evidence="4">
    <location>
        <begin position="1"/>
        <end position="55"/>
    </location>
</feature>